<dbReference type="EMBL" id="AP025592">
    <property type="protein sequence ID" value="BDG08961.1"/>
    <property type="molecule type" value="Genomic_DNA"/>
</dbReference>
<dbReference type="RefSeq" id="WP_248340503.1">
    <property type="nucleotide sequence ID" value="NZ_AP025592.1"/>
</dbReference>
<dbReference type="InterPro" id="IPR000845">
    <property type="entry name" value="Nucleoside_phosphorylase_d"/>
</dbReference>
<dbReference type="Gene3D" id="3.40.50.1580">
    <property type="entry name" value="Nucleoside phosphorylase domain"/>
    <property type="match status" value="1"/>
</dbReference>
<proteinExistence type="predicted"/>
<dbReference type="Proteomes" id="UP001162734">
    <property type="component" value="Chromosome"/>
</dbReference>
<feature type="domain" description="Nucleoside phosphorylase" evidence="1">
    <location>
        <begin position="84"/>
        <end position="157"/>
    </location>
</feature>
<gene>
    <name evidence="2" type="ORF">AMPC_20740</name>
</gene>
<dbReference type="InterPro" id="IPR035994">
    <property type="entry name" value="Nucleoside_phosphorylase_sf"/>
</dbReference>
<sequence>MILVCAATGAEAAACREGLLGAAGFEVLATGVGPARAAAALRRRLREGARPVRVVSSGFCGALSADLAPLAWATATSLHRLEAGRARPVALRPGTLGALDGAVPCAFLTAEAVVGGGDFGLPAPAAVDMESAALAEAAEAAGLPFAVLRLVTDAPGRPLPRLAGLLGGALSARGLGERAAFAARAAVEAARAPARAAAFLRETSAWRERLREGWRERAATCCSPSPLGRGG</sequence>
<accession>A0ABM7XAU3</accession>
<name>A0ABM7XAU3_9BACT</name>
<reference evidence="3" key="1">
    <citation type="journal article" date="2022" name="Int. J. Syst. Evol. Microbiol.">
        <title>Anaeromyxobacter oryzae sp. nov., Anaeromyxobacter diazotrophicus sp. nov. and Anaeromyxobacter paludicola sp. nov., isolated from paddy soils.</title>
        <authorList>
            <person name="Itoh H."/>
            <person name="Xu Z."/>
            <person name="Mise K."/>
            <person name="Masuda Y."/>
            <person name="Ushijima N."/>
            <person name="Hayakawa C."/>
            <person name="Shiratori Y."/>
            <person name="Senoo K."/>
        </authorList>
    </citation>
    <scope>NUCLEOTIDE SEQUENCE [LARGE SCALE GENOMIC DNA]</scope>
    <source>
        <strain evidence="3">Red630</strain>
    </source>
</reference>
<evidence type="ECO:0000259" key="1">
    <source>
        <dbReference type="Pfam" id="PF01048"/>
    </source>
</evidence>
<dbReference type="SUPFAM" id="SSF53167">
    <property type="entry name" value="Purine and uridine phosphorylases"/>
    <property type="match status" value="1"/>
</dbReference>
<evidence type="ECO:0000313" key="3">
    <source>
        <dbReference type="Proteomes" id="UP001162734"/>
    </source>
</evidence>
<protein>
    <recommendedName>
        <fullName evidence="1">Nucleoside phosphorylase domain-containing protein</fullName>
    </recommendedName>
</protein>
<dbReference type="Pfam" id="PF01048">
    <property type="entry name" value="PNP_UDP_1"/>
    <property type="match status" value="1"/>
</dbReference>
<evidence type="ECO:0000313" key="2">
    <source>
        <dbReference type="EMBL" id="BDG08961.1"/>
    </source>
</evidence>
<keyword evidence="3" id="KW-1185">Reference proteome</keyword>
<organism evidence="2 3">
    <name type="scientific">Anaeromyxobacter paludicola</name>
    <dbReference type="NCBI Taxonomy" id="2918171"/>
    <lineage>
        <taxon>Bacteria</taxon>
        <taxon>Pseudomonadati</taxon>
        <taxon>Myxococcota</taxon>
        <taxon>Myxococcia</taxon>
        <taxon>Myxococcales</taxon>
        <taxon>Cystobacterineae</taxon>
        <taxon>Anaeromyxobacteraceae</taxon>
        <taxon>Anaeromyxobacter</taxon>
    </lineage>
</organism>